<protein>
    <submittedName>
        <fullName evidence="10">Zinc finger, C2H2 type domain-containing protein</fullName>
    </submittedName>
</protein>
<dbReference type="SMART" id="SM00355">
    <property type="entry name" value="ZnF_C2H2"/>
    <property type="match status" value="5"/>
</dbReference>
<dbReference type="Gene3D" id="3.30.160.60">
    <property type="entry name" value="Classic Zinc Finger"/>
    <property type="match status" value="3"/>
</dbReference>
<evidence type="ECO:0000313" key="10">
    <source>
        <dbReference type="EMBL" id="JAP93852.1"/>
    </source>
</evidence>
<dbReference type="SUPFAM" id="SSF57667">
    <property type="entry name" value="beta-beta-alpha zinc fingers"/>
    <property type="match status" value="3"/>
</dbReference>
<evidence type="ECO:0000256" key="6">
    <source>
        <dbReference type="ARBA" id="ARBA00023242"/>
    </source>
</evidence>
<proteinExistence type="predicted"/>
<dbReference type="EMBL" id="GDID01002754">
    <property type="protein sequence ID" value="JAP93852.1"/>
    <property type="molecule type" value="Transcribed_RNA"/>
</dbReference>
<feature type="domain" description="C2H2-type" evidence="9">
    <location>
        <begin position="38"/>
        <end position="60"/>
    </location>
</feature>
<accession>A0A146KAH7</accession>
<dbReference type="FunFam" id="3.30.160.60:FF:000202">
    <property type="entry name" value="Zinc finger protein 574"/>
    <property type="match status" value="1"/>
</dbReference>
<reference evidence="10" key="1">
    <citation type="submission" date="2015-07" db="EMBL/GenBank/DDBJ databases">
        <title>Adaptation to a free-living lifestyle via gene acquisitions in the diplomonad Trepomonas sp. PC1.</title>
        <authorList>
            <person name="Xu F."/>
            <person name="Jerlstrom-Hultqvist J."/>
            <person name="Kolisko M."/>
            <person name="Simpson A.G.B."/>
            <person name="Roger A.J."/>
            <person name="Svard S.G."/>
            <person name="Andersson J.O."/>
        </authorList>
    </citation>
    <scope>NUCLEOTIDE SEQUENCE</scope>
    <source>
        <strain evidence="10">PC1</strain>
    </source>
</reference>
<dbReference type="GO" id="GO:0000981">
    <property type="term" value="F:DNA-binding transcription factor activity, RNA polymerase II-specific"/>
    <property type="evidence" value="ECO:0007669"/>
    <property type="project" value="TreeGrafter"/>
</dbReference>
<comment type="subcellular location">
    <subcellularLocation>
        <location evidence="1">Nucleus</location>
    </subcellularLocation>
</comment>
<gene>
    <name evidence="10" type="ORF">TPC1_13696</name>
</gene>
<keyword evidence="6" id="KW-0539">Nucleus</keyword>
<dbReference type="InterPro" id="IPR036236">
    <property type="entry name" value="Znf_C2H2_sf"/>
</dbReference>
<keyword evidence="2" id="KW-0479">Metal-binding</keyword>
<feature type="compositionally biased region" description="Acidic residues" evidence="8">
    <location>
        <begin position="7"/>
        <end position="22"/>
    </location>
</feature>
<evidence type="ECO:0000256" key="3">
    <source>
        <dbReference type="ARBA" id="ARBA00022737"/>
    </source>
</evidence>
<sequence length="197" mass="23527">QLLELPEQYEEENEEQDEDEDLYSASTFKDDSDPDFKYICQKCGKGYQRSNHYKKHLEEHKAIMFKCPFCLKQYLTVTQLNNHECKKDESYSEEYEKPGKVKRPKPYTDNLKPFTCPICQKGFARKDVMQIHLKVHSDSRDFVCPTCQKGFKQRFHLVRHMKTHEPAIDCPCPVCQKMFDRPDKLKLHIYLTHKKQQ</sequence>
<evidence type="ECO:0000256" key="7">
    <source>
        <dbReference type="PROSITE-ProRule" id="PRU00042"/>
    </source>
</evidence>
<dbReference type="PANTHER" id="PTHR24394:SF44">
    <property type="entry name" value="ZINC FINGER PROTEIN 271-LIKE"/>
    <property type="match status" value="1"/>
</dbReference>
<dbReference type="AlphaFoldDB" id="A0A146KAH7"/>
<dbReference type="GO" id="GO:0032502">
    <property type="term" value="P:developmental process"/>
    <property type="evidence" value="ECO:0007669"/>
    <property type="project" value="UniProtKB-ARBA"/>
</dbReference>
<feature type="non-terminal residue" evidence="10">
    <location>
        <position position="1"/>
    </location>
</feature>
<dbReference type="FunFam" id="3.30.160.60:FF:000100">
    <property type="entry name" value="Zinc finger 45-like"/>
    <property type="match status" value="1"/>
</dbReference>
<keyword evidence="5" id="KW-0862">Zinc</keyword>
<keyword evidence="4 7" id="KW-0863">Zinc-finger</keyword>
<dbReference type="PANTHER" id="PTHR24394">
    <property type="entry name" value="ZINC FINGER PROTEIN"/>
    <property type="match status" value="1"/>
</dbReference>
<dbReference type="PROSITE" id="PS00028">
    <property type="entry name" value="ZINC_FINGER_C2H2_1"/>
    <property type="match status" value="4"/>
</dbReference>
<feature type="domain" description="C2H2-type" evidence="9">
    <location>
        <begin position="168"/>
        <end position="197"/>
    </location>
</feature>
<evidence type="ECO:0000259" key="9">
    <source>
        <dbReference type="PROSITE" id="PS50157"/>
    </source>
</evidence>
<dbReference type="InterPro" id="IPR013087">
    <property type="entry name" value="Znf_C2H2_type"/>
</dbReference>
<keyword evidence="3" id="KW-0677">Repeat</keyword>
<name>A0A146KAH7_9EUKA</name>
<evidence type="ECO:0000256" key="8">
    <source>
        <dbReference type="SAM" id="MobiDB-lite"/>
    </source>
</evidence>
<feature type="region of interest" description="Disordered" evidence="8">
    <location>
        <begin position="1"/>
        <end position="27"/>
    </location>
</feature>
<evidence type="ECO:0000256" key="2">
    <source>
        <dbReference type="ARBA" id="ARBA00022723"/>
    </source>
</evidence>
<evidence type="ECO:0000256" key="1">
    <source>
        <dbReference type="ARBA" id="ARBA00004123"/>
    </source>
</evidence>
<evidence type="ECO:0000256" key="4">
    <source>
        <dbReference type="ARBA" id="ARBA00022771"/>
    </source>
</evidence>
<dbReference type="PROSITE" id="PS50157">
    <property type="entry name" value="ZINC_FINGER_C2H2_2"/>
    <property type="match status" value="4"/>
</dbReference>
<evidence type="ECO:0000256" key="5">
    <source>
        <dbReference type="ARBA" id="ARBA00022833"/>
    </source>
</evidence>
<dbReference type="GO" id="GO:0008270">
    <property type="term" value="F:zinc ion binding"/>
    <property type="evidence" value="ECO:0007669"/>
    <property type="project" value="UniProtKB-KW"/>
</dbReference>
<feature type="domain" description="C2H2-type" evidence="9">
    <location>
        <begin position="142"/>
        <end position="164"/>
    </location>
</feature>
<dbReference type="Pfam" id="PF00096">
    <property type="entry name" value="zf-C2H2"/>
    <property type="match status" value="4"/>
</dbReference>
<feature type="domain" description="C2H2-type" evidence="9">
    <location>
        <begin position="114"/>
        <end position="141"/>
    </location>
</feature>
<organism evidence="10">
    <name type="scientific">Trepomonas sp. PC1</name>
    <dbReference type="NCBI Taxonomy" id="1076344"/>
    <lineage>
        <taxon>Eukaryota</taxon>
        <taxon>Metamonada</taxon>
        <taxon>Diplomonadida</taxon>
        <taxon>Hexamitidae</taxon>
        <taxon>Hexamitinae</taxon>
        <taxon>Trepomonas</taxon>
    </lineage>
</organism>
<dbReference type="GO" id="GO:0005634">
    <property type="term" value="C:nucleus"/>
    <property type="evidence" value="ECO:0007669"/>
    <property type="project" value="UniProtKB-SubCell"/>
</dbReference>